<dbReference type="AlphaFoldDB" id="A0A2M8VQT9"/>
<name>A0A2M8VQT9_9BURK</name>
<evidence type="ECO:0000256" key="7">
    <source>
        <dbReference type="ARBA" id="ARBA00023154"/>
    </source>
</evidence>
<dbReference type="GO" id="GO:0019877">
    <property type="term" value="P:diaminopimelate biosynthetic process"/>
    <property type="evidence" value="ECO:0007669"/>
    <property type="project" value="UniProtKB-KW"/>
</dbReference>
<dbReference type="InterPro" id="IPR022663">
    <property type="entry name" value="DapB_C"/>
</dbReference>
<evidence type="ECO:0000256" key="4">
    <source>
        <dbReference type="ARBA" id="ARBA00022915"/>
    </source>
</evidence>
<dbReference type="SUPFAM" id="SSF51735">
    <property type="entry name" value="NAD(P)-binding Rossmann-fold domains"/>
    <property type="match status" value="1"/>
</dbReference>
<keyword evidence="4" id="KW-0220">Diaminopimelate biosynthesis</keyword>
<dbReference type="GO" id="GO:0008839">
    <property type="term" value="F:4-hydroxy-tetrahydrodipicolinate reductase"/>
    <property type="evidence" value="ECO:0007669"/>
    <property type="project" value="UniProtKB-EC"/>
</dbReference>
<keyword evidence="3" id="KW-0521">NADP</keyword>
<dbReference type="InterPro" id="IPR023940">
    <property type="entry name" value="DHDPR_bac"/>
</dbReference>
<dbReference type="Proteomes" id="UP000229366">
    <property type="component" value="Unassembled WGS sequence"/>
</dbReference>
<dbReference type="Pfam" id="PF05173">
    <property type="entry name" value="DapB_C"/>
    <property type="match status" value="1"/>
</dbReference>
<dbReference type="GO" id="GO:0009089">
    <property type="term" value="P:lysine biosynthetic process via diaminopimelate"/>
    <property type="evidence" value="ECO:0007669"/>
    <property type="project" value="InterPro"/>
</dbReference>
<dbReference type="EC" id="1.17.1.8" evidence="9"/>
<keyword evidence="5" id="KW-0560">Oxidoreductase</keyword>
<dbReference type="PIRSF" id="PIRSF000161">
    <property type="entry name" value="DHPR"/>
    <property type="match status" value="1"/>
</dbReference>
<evidence type="ECO:0000259" key="13">
    <source>
        <dbReference type="Pfam" id="PF05173"/>
    </source>
</evidence>
<dbReference type="OrthoDB" id="9790352at2"/>
<sequence>MKVGLIGFGKTGRAVASVLLESKSTNLQWVVRQSTTLEHRSVPEFLGIQSDEPGLIYSKDEFTADQLLDHMPVDAIIDFSHESGLEYYAEAAAKRGIIIVSAISHYEPAAHAKLKDLSKKTVVMHSPNITLGINFLMIAAKILKNIAPYTDIEIIEEHFRKKSEVSGTAKVIARELDLPEDAIKTVRAGGIIGTHEILFGFPYQTVRLKHEAISREAFGNGILFAVEQLIGKPSGLYSMEDLLLPYFRLQENEVETIADNRKPWWKFWIKG</sequence>
<comment type="catalytic activity">
    <reaction evidence="10">
        <text>(S)-2,3,4,5-tetrahydrodipicolinate + NADP(+) + H2O = (2S,4S)-4-hydroxy-2,3,4,5-tetrahydrodipicolinate + NADPH + H(+)</text>
        <dbReference type="Rhea" id="RHEA:35331"/>
        <dbReference type="ChEBI" id="CHEBI:15377"/>
        <dbReference type="ChEBI" id="CHEBI:15378"/>
        <dbReference type="ChEBI" id="CHEBI:16845"/>
        <dbReference type="ChEBI" id="CHEBI:57783"/>
        <dbReference type="ChEBI" id="CHEBI:58349"/>
        <dbReference type="ChEBI" id="CHEBI:67139"/>
        <dbReference type="EC" id="1.17.1.8"/>
    </reaction>
</comment>
<evidence type="ECO:0000256" key="9">
    <source>
        <dbReference type="ARBA" id="ARBA00038983"/>
    </source>
</evidence>
<evidence type="ECO:0000259" key="12">
    <source>
        <dbReference type="Pfam" id="PF01113"/>
    </source>
</evidence>
<dbReference type="InterPro" id="IPR000846">
    <property type="entry name" value="DapB_N"/>
</dbReference>
<evidence type="ECO:0000256" key="3">
    <source>
        <dbReference type="ARBA" id="ARBA00022857"/>
    </source>
</evidence>
<organism evidence="14 15">
    <name type="scientific">Polynucleobacter brandtiae</name>
    <dbReference type="NCBI Taxonomy" id="1938816"/>
    <lineage>
        <taxon>Bacteria</taxon>
        <taxon>Pseudomonadati</taxon>
        <taxon>Pseudomonadota</taxon>
        <taxon>Betaproteobacteria</taxon>
        <taxon>Burkholderiales</taxon>
        <taxon>Burkholderiaceae</taxon>
        <taxon>Polynucleobacter</taxon>
    </lineage>
</organism>
<gene>
    <name evidence="14" type="ORF">B0G85_1621</name>
</gene>
<evidence type="ECO:0000256" key="1">
    <source>
        <dbReference type="ARBA" id="ARBA00006642"/>
    </source>
</evidence>
<comment type="caution">
    <text evidence="14">The sequence shown here is derived from an EMBL/GenBank/DDBJ whole genome shotgun (WGS) entry which is preliminary data.</text>
</comment>
<evidence type="ECO:0000256" key="10">
    <source>
        <dbReference type="ARBA" id="ARBA00049080"/>
    </source>
</evidence>
<dbReference type="SUPFAM" id="SSF55347">
    <property type="entry name" value="Glyceraldehyde-3-phosphate dehydrogenase-like, C-terminal domain"/>
    <property type="match status" value="1"/>
</dbReference>
<comment type="pathway">
    <text evidence="8">Amino-acid biosynthesis; L-lysine biosynthesis via DAP pathway; (S)-tetrahydrodipicolinate from L-aspartate: step 4/4.</text>
</comment>
<dbReference type="EMBL" id="PGTX01000003">
    <property type="protein sequence ID" value="PJI79513.1"/>
    <property type="molecule type" value="Genomic_DNA"/>
</dbReference>
<dbReference type="Gene3D" id="3.40.50.720">
    <property type="entry name" value="NAD(P)-binding Rossmann-like Domain"/>
    <property type="match status" value="1"/>
</dbReference>
<evidence type="ECO:0000313" key="15">
    <source>
        <dbReference type="Proteomes" id="UP000229366"/>
    </source>
</evidence>
<dbReference type="InterPro" id="IPR036291">
    <property type="entry name" value="NAD(P)-bd_dom_sf"/>
</dbReference>
<comment type="catalytic activity">
    <reaction evidence="11">
        <text>(S)-2,3,4,5-tetrahydrodipicolinate + NAD(+) + H2O = (2S,4S)-4-hydroxy-2,3,4,5-tetrahydrodipicolinate + NADH + H(+)</text>
        <dbReference type="Rhea" id="RHEA:35323"/>
        <dbReference type="ChEBI" id="CHEBI:15377"/>
        <dbReference type="ChEBI" id="CHEBI:15378"/>
        <dbReference type="ChEBI" id="CHEBI:16845"/>
        <dbReference type="ChEBI" id="CHEBI:57540"/>
        <dbReference type="ChEBI" id="CHEBI:57945"/>
        <dbReference type="ChEBI" id="CHEBI:67139"/>
        <dbReference type="EC" id="1.17.1.8"/>
    </reaction>
</comment>
<dbReference type="RefSeq" id="WP_100379912.1">
    <property type="nucleotide sequence ID" value="NZ_CBCSBW010000003.1"/>
</dbReference>
<evidence type="ECO:0000256" key="11">
    <source>
        <dbReference type="ARBA" id="ARBA00049396"/>
    </source>
</evidence>
<feature type="domain" description="Dihydrodipicolinate reductase N-terminal" evidence="12">
    <location>
        <begin position="1"/>
        <end position="128"/>
    </location>
</feature>
<keyword evidence="6" id="KW-0520">NAD</keyword>
<evidence type="ECO:0000256" key="6">
    <source>
        <dbReference type="ARBA" id="ARBA00023027"/>
    </source>
</evidence>
<evidence type="ECO:0000256" key="5">
    <source>
        <dbReference type="ARBA" id="ARBA00023002"/>
    </source>
</evidence>
<accession>A0A2M8VQT9</accession>
<protein>
    <recommendedName>
        <fullName evidence="9">4-hydroxy-tetrahydrodipicolinate reductase</fullName>
        <ecNumber evidence="9">1.17.1.8</ecNumber>
    </recommendedName>
</protein>
<evidence type="ECO:0000313" key="14">
    <source>
        <dbReference type="EMBL" id="PJI79513.1"/>
    </source>
</evidence>
<keyword evidence="7" id="KW-0457">Lysine biosynthesis</keyword>
<keyword evidence="15" id="KW-1185">Reference proteome</keyword>
<proteinExistence type="inferred from homology"/>
<dbReference type="Gene3D" id="3.30.360.10">
    <property type="entry name" value="Dihydrodipicolinate Reductase, domain 2"/>
    <property type="match status" value="1"/>
</dbReference>
<dbReference type="PANTHER" id="PTHR20836">
    <property type="entry name" value="DIHYDRODIPICOLINATE REDUCTASE"/>
    <property type="match status" value="1"/>
</dbReference>
<dbReference type="Pfam" id="PF01113">
    <property type="entry name" value="DapB_N"/>
    <property type="match status" value="1"/>
</dbReference>
<keyword evidence="2" id="KW-0028">Amino-acid biosynthesis</keyword>
<evidence type="ECO:0000256" key="2">
    <source>
        <dbReference type="ARBA" id="ARBA00022605"/>
    </source>
</evidence>
<reference evidence="14 15" key="1">
    <citation type="submission" date="2017-11" db="EMBL/GenBank/DDBJ databases">
        <title>Genomic Encyclopedia of Type Strains, Phase III (KMG-III): the genomes of soil and plant-associated and newly described type strains.</title>
        <authorList>
            <person name="Whitman W."/>
        </authorList>
    </citation>
    <scope>NUCLEOTIDE SEQUENCE [LARGE SCALE GENOMIC DNA]</scope>
    <source>
        <strain evidence="14 15">UB-Domo-W1</strain>
    </source>
</reference>
<dbReference type="PANTHER" id="PTHR20836:SF0">
    <property type="entry name" value="4-HYDROXY-TETRAHYDRODIPICOLINATE REDUCTASE 1, CHLOROPLASTIC-RELATED"/>
    <property type="match status" value="1"/>
</dbReference>
<feature type="domain" description="Dihydrodipicolinate reductase C-terminal" evidence="13">
    <location>
        <begin position="132"/>
        <end position="243"/>
    </location>
</feature>
<evidence type="ECO:0000256" key="8">
    <source>
        <dbReference type="ARBA" id="ARBA00037922"/>
    </source>
</evidence>
<comment type="similarity">
    <text evidence="1">Belongs to the DapB family.</text>
</comment>